<dbReference type="OMA" id="FTICAVD"/>
<dbReference type="PhylomeDB" id="E9AUF9"/>
<accession>E9AUF9</accession>
<name>E9AUF9_LEIMU</name>
<protein>
    <submittedName>
        <fullName evidence="1">Uncharacterized protein</fullName>
    </submittedName>
</protein>
<gene>
    <name evidence="1" type="ORF">LMXM_20_0190</name>
</gene>
<dbReference type="AlphaFoldDB" id="E9AUF9"/>
<dbReference type="OrthoDB" id="271766at2759"/>
<dbReference type="Proteomes" id="UP000007259">
    <property type="component" value="Chromosome 20"/>
</dbReference>
<dbReference type="GeneID" id="13448749"/>
<dbReference type="KEGG" id="lmi:LMXM_20_0190"/>
<keyword evidence="2" id="KW-1185">Reference proteome</keyword>
<sequence>MRRKKGSYVTCTVNGTAYRSDDGMYDVKTPYGSHTVLLRAPATAPSSSLLASPLSPEDASRGRSEPLTGFTICAVDARGRFVVKQSGTYEVGAIRAVERQAEAEAEAQTAIHDAQGVPAAASKTAGEGQSAMKEVRRAPNKYSMFLSKFSKVFSLKGFQAGATEWRRFSAESKKTEDVDALIATVVRSGRYPMRQPKS</sequence>
<dbReference type="EMBL" id="FR799573">
    <property type="protein sequence ID" value="CBZ26587.1"/>
    <property type="molecule type" value="Genomic_DNA"/>
</dbReference>
<proteinExistence type="predicted"/>
<dbReference type="RefSeq" id="XP_003875083.1">
    <property type="nucleotide sequence ID" value="XM_003875034.1"/>
</dbReference>
<reference evidence="1 2" key="1">
    <citation type="journal article" date="2011" name="Genome Res.">
        <title>Chromosome and gene copy number variation allow major structural change between species and strains of Leishmania.</title>
        <authorList>
            <person name="Rogers M.B."/>
            <person name="Hilley J.D."/>
            <person name="Dickens N.J."/>
            <person name="Wilkes J."/>
            <person name="Bates P.A."/>
            <person name="Depledge D.P."/>
            <person name="Harris D."/>
            <person name="Her Y."/>
            <person name="Herzyk P."/>
            <person name="Imamura H."/>
            <person name="Otto T.D."/>
            <person name="Sanders M."/>
            <person name="Seeger K."/>
            <person name="Dujardin J.C."/>
            <person name="Berriman M."/>
            <person name="Smith D.F."/>
            <person name="Hertz-Fowler C."/>
            <person name="Mottram J.C."/>
        </authorList>
    </citation>
    <scope>NUCLEOTIDE SEQUENCE [LARGE SCALE GENOMIC DNA]</scope>
    <source>
        <strain evidence="1 2">MHOM/GT/2001/U1103</strain>
    </source>
</reference>
<evidence type="ECO:0000313" key="2">
    <source>
        <dbReference type="Proteomes" id="UP000007259"/>
    </source>
</evidence>
<organism evidence="1 2">
    <name type="scientific">Leishmania mexicana (strain MHOM/GT/2001/U1103)</name>
    <dbReference type="NCBI Taxonomy" id="929439"/>
    <lineage>
        <taxon>Eukaryota</taxon>
        <taxon>Discoba</taxon>
        <taxon>Euglenozoa</taxon>
        <taxon>Kinetoplastea</taxon>
        <taxon>Metakinetoplastina</taxon>
        <taxon>Trypanosomatida</taxon>
        <taxon>Trypanosomatidae</taxon>
        <taxon>Leishmaniinae</taxon>
        <taxon>Leishmania</taxon>
    </lineage>
</organism>
<dbReference type="VEuPathDB" id="TriTrypDB:LmxM.20.0190"/>
<evidence type="ECO:0000313" key="1">
    <source>
        <dbReference type="EMBL" id="CBZ26587.1"/>
    </source>
</evidence>